<dbReference type="EnsemblMetazoa" id="OVOC11107.2">
    <property type="protein sequence ID" value="OVOC11107.2"/>
    <property type="gene ID" value="WBGene00247916"/>
</dbReference>
<feature type="domain" description="Glycoside hydrolase family 31 TIM barrel" evidence="5">
    <location>
        <begin position="268"/>
        <end position="552"/>
    </location>
</feature>
<protein>
    <recommendedName>
        <fullName evidence="9">Glycoside hydrolase family 31 N-terminal domain-containing protein</fullName>
    </recommendedName>
</protein>
<dbReference type="EnsemblMetazoa" id="OVOC11107.1">
    <property type="protein sequence ID" value="OVOC11107.1"/>
    <property type="gene ID" value="WBGene00247916"/>
</dbReference>
<dbReference type="CDD" id="cd06592">
    <property type="entry name" value="GH31_NET37"/>
    <property type="match status" value="1"/>
</dbReference>
<dbReference type="InterPro" id="IPR000322">
    <property type="entry name" value="Glyco_hydro_31_TIM"/>
</dbReference>
<dbReference type="PANTHER" id="PTHR43053">
    <property type="entry name" value="GLYCOSIDASE FAMILY 31"/>
    <property type="match status" value="1"/>
</dbReference>
<dbReference type="AlphaFoldDB" id="A0A2K6VHC3"/>
<keyword evidence="3 4" id="KW-0326">Glycosidase</keyword>
<dbReference type="EMBL" id="CMVM020000346">
    <property type="status" value="NOT_ANNOTATED_CDS"/>
    <property type="molecule type" value="Genomic_DNA"/>
</dbReference>
<dbReference type="Pfam" id="PF21365">
    <property type="entry name" value="Glyco_hydro_31_3rd"/>
    <property type="match status" value="1"/>
</dbReference>
<keyword evidence="8" id="KW-1185">Reference proteome</keyword>
<accession>A0A2K6VHC3</accession>
<dbReference type="Proteomes" id="UP000024404">
    <property type="component" value="Unassembled WGS sequence"/>
</dbReference>
<proteinExistence type="inferred from homology"/>
<evidence type="ECO:0000313" key="7">
    <source>
        <dbReference type="EnsemblMetazoa" id="OVOC11107.1"/>
    </source>
</evidence>
<dbReference type="InterPro" id="IPR013780">
    <property type="entry name" value="Glyco_hydro_b"/>
</dbReference>
<dbReference type="Pfam" id="PF01055">
    <property type="entry name" value="Glyco_hydro_31_2nd"/>
    <property type="match status" value="1"/>
</dbReference>
<dbReference type="InterPro" id="IPR017853">
    <property type="entry name" value="GH"/>
</dbReference>
<organism evidence="7 8">
    <name type="scientific">Onchocerca volvulus</name>
    <dbReference type="NCBI Taxonomy" id="6282"/>
    <lineage>
        <taxon>Eukaryota</taxon>
        <taxon>Metazoa</taxon>
        <taxon>Ecdysozoa</taxon>
        <taxon>Nematoda</taxon>
        <taxon>Chromadorea</taxon>
        <taxon>Rhabditida</taxon>
        <taxon>Spirurina</taxon>
        <taxon>Spiruromorpha</taxon>
        <taxon>Filarioidea</taxon>
        <taxon>Onchocercidae</taxon>
        <taxon>Onchocerca</taxon>
    </lineage>
</organism>
<dbReference type="InterPro" id="IPR048395">
    <property type="entry name" value="Glyco_hydro_31_C"/>
</dbReference>
<evidence type="ECO:0000256" key="3">
    <source>
        <dbReference type="ARBA" id="ARBA00023295"/>
    </source>
</evidence>
<dbReference type="GO" id="GO:0004553">
    <property type="term" value="F:hydrolase activity, hydrolyzing O-glycosyl compounds"/>
    <property type="evidence" value="ECO:0007669"/>
    <property type="project" value="InterPro"/>
</dbReference>
<comment type="similarity">
    <text evidence="1 4">Belongs to the glycosyl hydrolase 31 family.</text>
</comment>
<evidence type="ECO:0008006" key="9">
    <source>
        <dbReference type="Google" id="ProtNLM"/>
    </source>
</evidence>
<evidence type="ECO:0000256" key="4">
    <source>
        <dbReference type="RuleBase" id="RU361185"/>
    </source>
</evidence>
<evidence type="ECO:0000256" key="1">
    <source>
        <dbReference type="ARBA" id="ARBA00007806"/>
    </source>
</evidence>
<reference evidence="7" key="2">
    <citation type="submission" date="2018-02" db="UniProtKB">
        <authorList>
            <consortium name="EnsemblMetazoa"/>
        </authorList>
    </citation>
    <scope>IDENTIFICATION</scope>
</reference>
<sequence length="647" mass="74727">MSTTSLQIGNLQVDFTKRLLLIDRFDYNSSDIAVAAATASSLHPATIEQQYKRTLTVNIGCAIIDQNMRIKEYIMDDNLLTIKTEDGIELIIKYDTSEELYEKYEIKWTSSKSYHYMKDVIQADANSQWYGGPQVAQQTWPLTETTQNFSPYLPSDTLKDNAKNSSGMERYWLCSSKFAIFVPDKIPLWTEYNCNRLSLQAQIDNSPYIGFYTDTVAPTLSYSIFVAKRCMLREFHVVLHGNLYDLCTTIPDEALIRKPIWSTWARYLEKVTQYDVLQFAQEILNNHAPICQLELDDNWATQYGDFEFNKAKFPNVESMCNELDNWNIRLTLWVHPFVNLISDNGKNSALRHLFVKNSSGQPGIVEWWHGQAYVIDFTNPEAVHWFCEKLEKIKKLGIFSFKFDAGEVTYLPKDICLHSGTSPNDFCKAYVQTAASFGSSIEVRVFHCTQSLPIFYRTLDRLSTWNNIGLNTLIPMVLNFGLHGYYYNLPDMIGGNGYNGQRCSKELYIRWMQANQFLLSMQFSYPPWQYDDETCDIFHRIMQKRNELLNFLTEACRKSCKSGQPVIRPLWWLSEDPEALYSGDQFVIDDTMIVAPILTEGETSRIVFLPDGIWEHELTRNIYNGPSKLVVEAPLFHCAPPYFTFVG</sequence>
<dbReference type="PANTHER" id="PTHR43053:SF4">
    <property type="entry name" value="MYOGENESIS-REGULATING GLYCOSIDASE"/>
    <property type="match status" value="1"/>
</dbReference>
<keyword evidence="2 4" id="KW-0378">Hydrolase</keyword>
<dbReference type="STRING" id="6282.A0A2K6VHC3"/>
<dbReference type="Gene3D" id="3.20.20.80">
    <property type="entry name" value="Glycosidases"/>
    <property type="match status" value="1"/>
</dbReference>
<feature type="domain" description="Glycosyl hydrolase family 31 C-terminal" evidence="6">
    <location>
        <begin position="563"/>
        <end position="635"/>
    </location>
</feature>
<dbReference type="Gene3D" id="2.60.40.1180">
    <property type="entry name" value="Golgi alpha-mannosidase II"/>
    <property type="match status" value="1"/>
</dbReference>
<dbReference type="SUPFAM" id="SSF51445">
    <property type="entry name" value="(Trans)glycosidases"/>
    <property type="match status" value="1"/>
</dbReference>
<reference evidence="8" key="1">
    <citation type="submission" date="2013-10" db="EMBL/GenBank/DDBJ databases">
        <title>Genome sequencing of Onchocerca volvulus.</title>
        <authorList>
            <person name="Cotton J."/>
            <person name="Tsai J."/>
            <person name="Stanley E."/>
            <person name="Tracey A."/>
            <person name="Holroyd N."/>
            <person name="Lustigman S."/>
            <person name="Berriman M."/>
        </authorList>
    </citation>
    <scope>NUCLEOTIDE SEQUENCE</scope>
</reference>
<name>A0A2K6VHC3_ONCVO</name>
<evidence type="ECO:0000259" key="6">
    <source>
        <dbReference type="Pfam" id="PF21365"/>
    </source>
</evidence>
<evidence type="ECO:0000256" key="2">
    <source>
        <dbReference type="ARBA" id="ARBA00022801"/>
    </source>
</evidence>
<dbReference type="InterPro" id="IPR050985">
    <property type="entry name" value="Alpha-glycosidase_related"/>
</dbReference>
<dbReference type="GO" id="GO:0005975">
    <property type="term" value="P:carbohydrate metabolic process"/>
    <property type="evidence" value="ECO:0007669"/>
    <property type="project" value="InterPro"/>
</dbReference>
<dbReference type="SUPFAM" id="SSF51011">
    <property type="entry name" value="Glycosyl hydrolase domain"/>
    <property type="match status" value="1"/>
</dbReference>
<evidence type="ECO:0000313" key="8">
    <source>
        <dbReference type="Proteomes" id="UP000024404"/>
    </source>
</evidence>
<evidence type="ECO:0000259" key="5">
    <source>
        <dbReference type="Pfam" id="PF01055"/>
    </source>
</evidence>